<dbReference type="OrthoDB" id="6159439at2759"/>
<reference evidence="9" key="1">
    <citation type="submission" date="2013-03" db="EMBL/GenBank/DDBJ databases">
        <authorList>
            <person name="Jeffery W."/>
            <person name="Warren W."/>
            <person name="Wilson R.K."/>
        </authorList>
    </citation>
    <scope>NUCLEOTIDE SEQUENCE</scope>
    <source>
        <strain evidence="9">female</strain>
    </source>
</reference>
<evidence type="ECO:0000256" key="1">
    <source>
        <dbReference type="ARBA" id="ARBA00023125"/>
    </source>
</evidence>
<dbReference type="KEGG" id="amex:103022002"/>
<evidence type="ECO:0000259" key="7">
    <source>
        <dbReference type="PROSITE" id="PS50071"/>
    </source>
</evidence>
<dbReference type="PANTHER" id="PTHR45664">
    <property type="entry name" value="PROTEIN ZERKNUELLT 1-RELATED"/>
    <property type="match status" value="1"/>
</dbReference>
<dbReference type="SUPFAM" id="SSF46689">
    <property type="entry name" value="Homeodomain-like"/>
    <property type="match status" value="1"/>
</dbReference>
<dbReference type="InParanoid" id="A0A3B1KKV5"/>
<sequence length="217" mass="24960">MDSLDVFYSGDYDPHASVPYEREPPACRFSRAAESHALYPDPQYQALHLQHTQPAEYSPCDLPACQHAGGEQDHQLGLGSPEKGPEGEEYPPVTEQSRGGEEGTGHAAFPWMRALRTQACQAPVTGYFCEDSEEHKRSRTAYSRAQLLELEKEFLFNRYISRPRRYELATSLNLTERHIKIWFQNRRMKWKKEEAKKRGSKESKECKEHHVDSTSTT</sequence>
<proteinExistence type="predicted"/>
<dbReference type="Ensembl" id="ENSAMXT00000045941.1">
    <property type="protein sequence ID" value="ENSAMXP00000054665.1"/>
    <property type="gene ID" value="ENSAMXG00000036677.1"/>
</dbReference>
<dbReference type="PROSITE" id="PS50071">
    <property type="entry name" value="HOMEOBOX_2"/>
    <property type="match status" value="1"/>
</dbReference>
<name>A0A3B1KKV5_ASTMX</name>
<evidence type="ECO:0000256" key="2">
    <source>
        <dbReference type="ARBA" id="ARBA00023155"/>
    </source>
</evidence>
<organism evidence="8 9">
    <name type="scientific">Astyanax mexicanus</name>
    <name type="common">Blind cave fish</name>
    <name type="synonym">Astyanax fasciatus mexicanus</name>
    <dbReference type="NCBI Taxonomy" id="7994"/>
    <lineage>
        <taxon>Eukaryota</taxon>
        <taxon>Metazoa</taxon>
        <taxon>Chordata</taxon>
        <taxon>Craniata</taxon>
        <taxon>Vertebrata</taxon>
        <taxon>Euteleostomi</taxon>
        <taxon>Actinopterygii</taxon>
        <taxon>Neopterygii</taxon>
        <taxon>Teleostei</taxon>
        <taxon>Ostariophysi</taxon>
        <taxon>Characiformes</taxon>
        <taxon>Characoidei</taxon>
        <taxon>Acestrorhamphidae</taxon>
        <taxon>Acestrorhamphinae</taxon>
        <taxon>Astyanax</taxon>
    </lineage>
</organism>
<dbReference type="GeneID" id="103022002"/>
<feature type="domain" description="Homeobox" evidence="7">
    <location>
        <begin position="133"/>
        <end position="193"/>
    </location>
</feature>
<dbReference type="InterPro" id="IPR017970">
    <property type="entry name" value="Homeobox_CS"/>
</dbReference>
<dbReference type="GO" id="GO:0045944">
    <property type="term" value="P:positive regulation of transcription by RNA polymerase II"/>
    <property type="evidence" value="ECO:0007669"/>
    <property type="project" value="UniProtKB-ARBA"/>
</dbReference>
<dbReference type="PROSITE" id="PS00027">
    <property type="entry name" value="HOMEOBOX_1"/>
    <property type="match status" value="1"/>
</dbReference>
<evidence type="ECO:0000256" key="4">
    <source>
        <dbReference type="PROSITE-ProRule" id="PRU00108"/>
    </source>
</evidence>
<evidence type="ECO:0000256" key="6">
    <source>
        <dbReference type="SAM" id="MobiDB-lite"/>
    </source>
</evidence>
<reference evidence="9" key="2">
    <citation type="journal article" date="2014" name="Nat. Commun.">
        <title>The cavefish genome reveals candidate genes for eye loss.</title>
        <authorList>
            <person name="McGaugh S.E."/>
            <person name="Gross J.B."/>
            <person name="Aken B."/>
            <person name="Blin M."/>
            <person name="Borowsky R."/>
            <person name="Chalopin D."/>
            <person name="Hinaux H."/>
            <person name="Jeffery W.R."/>
            <person name="Keene A."/>
            <person name="Ma L."/>
            <person name="Minx P."/>
            <person name="Murphy D."/>
            <person name="O'Quin K.E."/>
            <person name="Retaux S."/>
            <person name="Rohner N."/>
            <person name="Searle S.M."/>
            <person name="Stahl B.A."/>
            <person name="Tabin C."/>
            <person name="Volff J.N."/>
            <person name="Yoshizawa M."/>
            <person name="Warren W.C."/>
        </authorList>
    </citation>
    <scope>NUCLEOTIDE SEQUENCE [LARGE SCALE GENOMIC DNA]</scope>
    <source>
        <strain evidence="9">female</strain>
    </source>
</reference>
<dbReference type="Gene3D" id="1.10.10.60">
    <property type="entry name" value="Homeodomain-like"/>
    <property type="match status" value="1"/>
</dbReference>
<feature type="region of interest" description="Disordered" evidence="6">
    <location>
        <begin position="193"/>
        <end position="217"/>
    </location>
</feature>
<feature type="DNA-binding region" description="Homeobox" evidence="4">
    <location>
        <begin position="135"/>
        <end position="194"/>
    </location>
</feature>
<keyword evidence="2 4" id="KW-0371">Homeobox</keyword>
<dbReference type="InterPro" id="IPR009057">
    <property type="entry name" value="Homeodomain-like_sf"/>
</dbReference>
<evidence type="ECO:0000256" key="3">
    <source>
        <dbReference type="ARBA" id="ARBA00023242"/>
    </source>
</evidence>
<reference evidence="8" key="4">
    <citation type="submission" date="2025-09" db="UniProtKB">
        <authorList>
            <consortium name="Ensembl"/>
        </authorList>
    </citation>
    <scope>IDENTIFICATION</scope>
</reference>
<evidence type="ECO:0000313" key="9">
    <source>
        <dbReference type="Proteomes" id="UP000018467"/>
    </source>
</evidence>
<dbReference type="GO" id="GO:0003309">
    <property type="term" value="P:type B pancreatic cell differentiation"/>
    <property type="evidence" value="ECO:0007669"/>
    <property type="project" value="UniProtKB-ARBA"/>
</dbReference>
<dbReference type="InterPro" id="IPR020479">
    <property type="entry name" value="HD_metazoa"/>
</dbReference>
<dbReference type="AlphaFoldDB" id="A0A3B1KKV5"/>
<dbReference type="FunFam" id="1.10.10.60:FF:000176">
    <property type="entry name" value="pancreas/duodenum homeobox protein 1"/>
    <property type="match status" value="1"/>
</dbReference>
<feature type="region of interest" description="Disordered" evidence="6">
    <location>
        <begin position="60"/>
        <end position="104"/>
    </location>
</feature>
<dbReference type="GO" id="GO:0000978">
    <property type="term" value="F:RNA polymerase II cis-regulatory region sequence-specific DNA binding"/>
    <property type="evidence" value="ECO:0007669"/>
    <property type="project" value="TreeGrafter"/>
</dbReference>
<dbReference type="GO" id="GO:0000981">
    <property type="term" value="F:DNA-binding transcription factor activity, RNA polymerase II-specific"/>
    <property type="evidence" value="ECO:0007669"/>
    <property type="project" value="InterPro"/>
</dbReference>
<accession>A0A3B1KKV5</accession>
<dbReference type="Pfam" id="PF00046">
    <property type="entry name" value="Homeodomain"/>
    <property type="match status" value="1"/>
</dbReference>
<keyword evidence="9" id="KW-1185">Reference proteome</keyword>
<dbReference type="InterPro" id="IPR001356">
    <property type="entry name" value="HD"/>
</dbReference>
<dbReference type="PANTHER" id="PTHR45664:SF12">
    <property type="entry name" value="PANCREAS_DUODENUM HOMEOBOX PROTEIN 1"/>
    <property type="match status" value="1"/>
</dbReference>
<keyword evidence="1 4" id="KW-0238">DNA-binding</keyword>
<reference evidence="8" key="3">
    <citation type="submission" date="2025-08" db="UniProtKB">
        <authorList>
            <consortium name="Ensembl"/>
        </authorList>
    </citation>
    <scope>IDENTIFICATION</scope>
</reference>
<evidence type="ECO:0000256" key="5">
    <source>
        <dbReference type="RuleBase" id="RU000682"/>
    </source>
</evidence>
<comment type="subcellular location">
    <subcellularLocation>
        <location evidence="4 5">Nucleus</location>
    </subcellularLocation>
</comment>
<feature type="region of interest" description="Disordered" evidence="6">
    <location>
        <begin position="1"/>
        <end position="20"/>
    </location>
</feature>
<dbReference type="CDD" id="cd00086">
    <property type="entry name" value="homeodomain"/>
    <property type="match status" value="1"/>
</dbReference>
<dbReference type="SMART" id="SM00389">
    <property type="entry name" value="HOX"/>
    <property type="match status" value="1"/>
</dbReference>
<dbReference type="Proteomes" id="UP000018467">
    <property type="component" value="Unassembled WGS sequence"/>
</dbReference>
<evidence type="ECO:0000313" key="8">
    <source>
        <dbReference type="Ensembl" id="ENSAMXP00000054665.1"/>
    </source>
</evidence>
<dbReference type="GO" id="GO:0005634">
    <property type="term" value="C:nucleus"/>
    <property type="evidence" value="ECO:0007669"/>
    <property type="project" value="UniProtKB-SubCell"/>
</dbReference>
<dbReference type="GeneTree" id="ENSGT00940000163955"/>
<protein>
    <submittedName>
        <fullName evidence="8">Pancreatic and duodenal homeobox 1</fullName>
    </submittedName>
</protein>
<keyword evidence="3 4" id="KW-0539">Nucleus</keyword>
<dbReference type="PRINTS" id="PR00024">
    <property type="entry name" value="HOMEOBOX"/>
</dbReference>